<keyword evidence="7" id="KW-0346">Stress response</keyword>
<dbReference type="GeneID" id="92274327"/>
<dbReference type="PANTHER" id="PTHR34873:SF3">
    <property type="entry name" value="ADDICTION MODULE TOXIN, HICA FAMILY"/>
    <property type="match status" value="1"/>
</dbReference>
<dbReference type="GO" id="GO:0003729">
    <property type="term" value="F:mRNA binding"/>
    <property type="evidence" value="ECO:0007669"/>
    <property type="project" value="InterPro"/>
</dbReference>
<reference evidence="9" key="4">
    <citation type="submission" date="2022-10" db="EMBL/GenBank/DDBJ databases">
        <title>Bacterial isolates recovered from the One Health project in Brazil.</title>
        <authorList>
            <person name="Valiatti T.B."/>
            <person name="Santos F."/>
            <person name="Cayo R."/>
            <person name="Gales A.C."/>
        </authorList>
    </citation>
    <scope>NUCLEOTIDE SEQUENCE</scope>
    <source>
        <strain evidence="9">PVR188</strain>
    </source>
</reference>
<dbReference type="SUPFAM" id="SSF54786">
    <property type="entry name" value="YcfA/nrd intein domain"/>
    <property type="match status" value="1"/>
</dbReference>
<dbReference type="EMBL" id="JAHWLI010000052">
    <property type="protein sequence ID" value="MBW3117780.1"/>
    <property type="molecule type" value="Genomic_DNA"/>
</dbReference>
<proteinExistence type="inferred from homology"/>
<dbReference type="GO" id="GO:0004519">
    <property type="term" value="F:endonuclease activity"/>
    <property type="evidence" value="ECO:0007669"/>
    <property type="project" value="UniProtKB-KW"/>
</dbReference>
<keyword evidence="4" id="KW-0255">Endonuclease</keyword>
<protein>
    <submittedName>
        <fullName evidence="10">Toxin HicA</fullName>
    </submittedName>
    <submittedName>
        <fullName evidence="8">Type II toxin-antitoxin system HicA family toxin</fullName>
    </submittedName>
</protein>
<accession>A0A264VT40</accession>
<dbReference type="Proteomes" id="UP001155882">
    <property type="component" value="Unassembled WGS sequence"/>
</dbReference>
<dbReference type="InterPro" id="IPR038570">
    <property type="entry name" value="HicA_sf"/>
</dbReference>
<dbReference type="PANTHER" id="PTHR34873">
    <property type="entry name" value="SSR1766 PROTEIN"/>
    <property type="match status" value="1"/>
</dbReference>
<reference evidence="8" key="3">
    <citation type="submission" date="2021-07" db="EMBL/GenBank/DDBJ databases">
        <authorList>
            <person name="Stanton E."/>
        </authorList>
    </citation>
    <scope>NUCLEOTIDE SEQUENCE</scope>
    <source>
        <strain evidence="8">2021EL-01139</strain>
    </source>
</reference>
<dbReference type="Proteomes" id="UP000216001">
    <property type="component" value="Unassembled WGS sequence"/>
</dbReference>
<evidence type="ECO:0000313" key="10">
    <source>
        <dbReference type="EMBL" id="OZS74461.1"/>
    </source>
</evidence>
<dbReference type="RefSeq" id="WP_094961724.1">
    <property type="nucleotide sequence ID" value="NZ_ABDWLN020000049.1"/>
</dbReference>
<evidence type="ECO:0000256" key="7">
    <source>
        <dbReference type="ARBA" id="ARBA00023016"/>
    </source>
</evidence>
<dbReference type="Proteomes" id="UP001159001">
    <property type="component" value="Unassembled WGS sequence"/>
</dbReference>
<reference evidence="11" key="2">
    <citation type="submission" date="2021-06" db="EMBL/GenBank/DDBJ databases">
        <title>Emergence of genetically related NDM-1-producing Providencia rettgeri strains in Argentina.</title>
        <authorList>
            <person name="Pasteran F."/>
            <person name="Meo A."/>
            <person name="Gomez S."/>
            <person name="Derdoy L."/>
            <person name="Albronoz E."/>
            <person name="Faccone D."/>
            <person name="Guerriero L."/>
            <person name="Archuby D."/>
            <person name="Tarzia A."/>
            <person name="Lopez M."/>
            <person name="Corso A."/>
        </authorList>
    </citation>
    <scope>NUCLEOTIDE SEQUENCE</scope>
    <source>
        <strain evidence="11">PreM15628</strain>
    </source>
</reference>
<dbReference type="AlphaFoldDB" id="A0A264VT40"/>
<evidence type="ECO:0000313" key="11">
    <source>
        <dbReference type="EMBL" id="QWQ22134.1"/>
    </source>
</evidence>
<dbReference type="EMBL" id="JAOWIN010000006">
    <property type="protein sequence ID" value="MDI9092945.1"/>
    <property type="molecule type" value="Genomic_DNA"/>
</dbReference>
<gene>
    <name evidence="10" type="ORF">CHI95_11820</name>
    <name evidence="11" type="ORF">KOF27_07360</name>
    <name evidence="8" type="ORF">KYI77_15110</name>
    <name evidence="9" type="ORF">OGX73_09985</name>
</gene>
<evidence type="ECO:0000313" key="12">
    <source>
        <dbReference type="Proteomes" id="UP000216001"/>
    </source>
</evidence>
<sequence length="61" mass="7024">MQSSELINILQKNGWKLERIKGSHHQFSHPHFSIVITVPHPQKDLKIGTLNHILKAAKLKH</sequence>
<evidence type="ECO:0000256" key="1">
    <source>
        <dbReference type="ARBA" id="ARBA00006620"/>
    </source>
</evidence>
<dbReference type="Gene3D" id="3.30.920.30">
    <property type="entry name" value="Hypothetical protein"/>
    <property type="match status" value="1"/>
</dbReference>
<name>A0A264VT40_PRORE</name>
<evidence type="ECO:0000256" key="2">
    <source>
        <dbReference type="ARBA" id="ARBA00022649"/>
    </source>
</evidence>
<keyword evidence="2" id="KW-1277">Toxin-antitoxin system</keyword>
<evidence type="ECO:0000256" key="6">
    <source>
        <dbReference type="ARBA" id="ARBA00022884"/>
    </source>
</evidence>
<dbReference type="EMBL" id="NOWC01000012">
    <property type="protein sequence ID" value="OZS74461.1"/>
    <property type="molecule type" value="Genomic_DNA"/>
</dbReference>
<evidence type="ECO:0000313" key="8">
    <source>
        <dbReference type="EMBL" id="MBW3117780.1"/>
    </source>
</evidence>
<keyword evidence="3" id="KW-0540">Nuclease</keyword>
<keyword evidence="5" id="KW-0378">Hydrolase</keyword>
<evidence type="ECO:0000256" key="5">
    <source>
        <dbReference type="ARBA" id="ARBA00022801"/>
    </source>
</evidence>
<reference evidence="10 12" key="1">
    <citation type="submission" date="2017-07" db="EMBL/GenBank/DDBJ databases">
        <title>blaIMP-27 on transferable plasmids in Proteus mirabilis and Providencia rettgeri.</title>
        <authorList>
            <person name="Potter R."/>
        </authorList>
    </citation>
    <scope>NUCLEOTIDE SEQUENCE [LARGE SCALE GENOMIC DNA]</scope>
    <source>
        <strain evidence="10 12">PR1</strain>
    </source>
</reference>
<comment type="similarity">
    <text evidence="1">Belongs to the HicA mRNA interferase family.</text>
</comment>
<evidence type="ECO:0000313" key="9">
    <source>
        <dbReference type="EMBL" id="MDI9092945.1"/>
    </source>
</evidence>
<dbReference type="EMBL" id="CP076405">
    <property type="protein sequence ID" value="QWQ22134.1"/>
    <property type="molecule type" value="Genomic_DNA"/>
</dbReference>
<evidence type="ECO:0000256" key="4">
    <source>
        <dbReference type="ARBA" id="ARBA00022759"/>
    </source>
</evidence>
<organism evidence="10 12">
    <name type="scientific">Providencia rettgeri</name>
    <dbReference type="NCBI Taxonomy" id="587"/>
    <lineage>
        <taxon>Bacteria</taxon>
        <taxon>Pseudomonadati</taxon>
        <taxon>Pseudomonadota</taxon>
        <taxon>Gammaproteobacteria</taxon>
        <taxon>Enterobacterales</taxon>
        <taxon>Morganellaceae</taxon>
        <taxon>Providencia</taxon>
    </lineage>
</organism>
<dbReference type="InterPro" id="IPR012933">
    <property type="entry name" value="HicA_mRNA_interferase"/>
</dbReference>
<dbReference type="GO" id="GO:0016787">
    <property type="term" value="F:hydrolase activity"/>
    <property type="evidence" value="ECO:0007669"/>
    <property type="project" value="UniProtKB-KW"/>
</dbReference>
<dbReference type="Proteomes" id="UP000682358">
    <property type="component" value="Chromosome"/>
</dbReference>
<dbReference type="Pfam" id="PF07927">
    <property type="entry name" value="HicA_toxin"/>
    <property type="match status" value="1"/>
</dbReference>
<keyword evidence="6" id="KW-0694">RNA-binding</keyword>
<evidence type="ECO:0000256" key="3">
    <source>
        <dbReference type="ARBA" id="ARBA00022722"/>
    </source>
</evidence>